<dbReference type="EMBL" id="JAMRDG010000002">
    <property type="protein sequence ID" value="KAJ3689393.1"/>
    <property type="molecule type" value="Genomic_DNA"/>
</dbReference>
<evidence type="ECO:0000256" key="7">
    <source>
        <dbReference type="ARBA" id="ARBA00023163"/>
    </source>
</evidence>
<dbReference type="InterPro" id="IPR053793">
    <property type="entry name" value="PB1-like"/>
</dbReference>
<dbReference type="SUPFAM" id="SSF54277">
    <property type="entry name" value="CAD &amp; PB1 domains"/>
    <property type="match status" value="1"/>
</dbReference>
<keyword evidence="5 10" id="KW-0678">Repressor</keyword>
<dbReference type="InterPro" id="IPR003311">
    <property type="entry name" value="AUX_IAA"/>
</dbReference>
<dbReference type="GO" id="GO:0006355">
    <property type="term" value="P:regulation of DNA-templated transcription"/>
    <property type="evidence" value="ECO:0007669"/>
    <property type="project" value="InterPro"/>
</dbReference>
<evidence type="ECO:0000256" key="5">
    <source>
        <dbReference type="ARBA" id="ARBA00022491"/>
    </source>
</evidence>
<dbReference type="Pfam" id="PF02309">
    <property type="entry name" value="AUX_IAA"/>
    <property type="match status" value="1"/>
</dbReference>
<comment type="caution">
    <text evidence="13">The sequence shown here is derived from an EMBL/GenBank/DDBJ whole genome shotgun (WGS) entry which is preliminary data.</text>
</comment>
<evidence type="ECO:0000256" key="1">
    <source>
        <dbReference type="ARBA" id="ARBA00002159"/>
    </source>
</evidence>
<dbReference type="PROSITE" id="PS51745">
    <property type="entry name" value="PB1"/>
    <property type="match status" value="1"/>
</dbReference>
<feature type="region of interest" description="Disordered" evidence="11">
    <location>
        <begin position="51"/>
        <end position="71"/>
    </location>
</feature>
<comment type="subcellular location">
    <subcellularLocation>
        <location evidence="2 10">Nucleus</location>
    </subcellularLocation>
</comment>
<dbReference type="PANTHER" id="PTHR31734">
    <property type="entry name" value="AUXIN-RESPONSIVE PROTEIN IAA17"/>
    <property type="match status" value="1"/>
</dbReference>
<keyword evidence="7 10" id="KW-0804">Transcription</keyword>
<evidence type="ECO:0000256" key="9">
    <source>
        <dbReference type="ARBA" id="ARBA00023294"/>
    </source>
</evidence>
<feature type="compositionally biased region" description="Polar residues" evidence="11">
    <location>
        <begin position="178"/>
        <end position="187"/>
    </location>
</feature>
<name>A0AAD5Z9I9_9POAL</name>
<sequence>MLNAMLYESPSFVFSNKTCKGLNQPFLSTNREREMRGVTDDDVEERGVELGLSLGANKSQNRTPTARRGPACRILTAKDFPVSIAGSSRASRASPSPSQSSSVSSSSVRATDADSGTDVVVGSTSPETGSGSVNPSSSQTVVGWPPIKAFRMNSLFNLSKEEPANSTPKKANRKGHSVSCSNGQSLAEDQEKSRLNSGCLFVKVNMDGDPIGRKVDLHSHGSYESLAVSLELMFWGTTTSSTSYMKGSRLLDNSSEFVLTYKDKDGDWLLVGDVPWSMFLDTAKRLRIMRNSDASMLPLRFQQSDMHGAHEQS</sequence>
<dbReference type="InterPro" id="IPR033389">
    <property type="entry name" value="AUX/IAA_dom"/>
</dbReference>
<evidence type="ECO:0000313" key="13">
    <source>
        <dbReference type="EMBL" id="KAJ3689393.1"/>
    </source>
</evidence>
<dbReference type="Gene3D" id="3.10.20.90">
    <property type="entry name" value="Phosphatidylinositol 3-kinase Catalytic Subunit, Chain A, domain 1"/>
    <property type="match status" value="1"/>
</dbReference>
<evidence type="ECO:0000256" key="4">
    <source>
        <dbReference type="ARBA" id="ARBA00011726"/>
    </source>
</evidence>
<keyword evidence="9 10" id="KW-0927">Auxin signaling pathway</keyword>
<protein>
    <recommendedName>
        <fullName evidence="10">Auxin-responsive protein</fullName>
    </recommendedName>
</protein>
<reference evidence="13 14" key="1">
    <citation type="journal article" date="2022" name="Cell">
        <title>Repeat-based holocentromeres influence genome architecture and karyotype evolution.</title>
        <authorList>
            <person name="Hofstatter P.G."/>
            <person name="Thangavel G."/>
            <person name="Lux T."/>
            <person name="Neumann P."/>
            <person name="Vondrak T."/>
            <person name="Novak P."/>
            <person name="Zhang M."/>
            <person name="Costa L."/>
            <person name="Castellani M."/>
            <person name="Scott A."/>
            <person name="Toegelov H."/>
            <person name="Fuchs J."/>
            <person name="Mata-Sucre Y."/>
            <person name="Dias Y."/>
            <person name="Vanzela A.L.L."/>
            <person name="Huettel B."/>
            <person name="Almeida C.C.S."/>
            <person name="Simkova H."/>
            <person name="Souza G."/>
            <person name="Pedrosa-Harand A."/>
            <person name="Macas J."/>
            <person name="Mayer K.F.X."/>
            <person name="Houben A."/>
            <person name="Marques A."/>
        </authorList>
    </citation>
    <scope>NUCLEOTIDE SEQUENCE [LARGE SCALE GENOMIC DNA]</scope>
    <source>
        <strain evidence="13">RhyTen1mFocal</strain>
    </source>
</reference>
<dbReference type="AlphaFoldDB" id="A0AAD5Z9I9"/>
<evidence type="ECO:0000256" key="10">
    <source>
        <dbReference type="RuleBase" id="RU004549"/>
    </source>
</evidence>
<dbReference type="PANTHER" id="PTHR31734:SF6">
    <property type="entry name" value="AUXIN-RESPONSIVE PROTEIN IAA11"/>
    <property type="match status" value="1"/>
</dbReference>
<organism evidence="13 14">
    <name type="scientific">Rhynchospora tenuis</name>
    <dbReference type="NCBI Taxonomy" id="198213"/>
    <lineage>
        <taxon>Eukaryota</taxon>
        <taxon>Viridiplantae</taxon>
        <taxon>Streptophyta</taxon>
        <taxon>Embryophyta</taxon>
        <taxon>Tracheophyta</taxon>
        <taxon>Spermatophyta</taxon>
        <taxon>Magnoliopsida</taxon>
        <taxon>Liliopsida</taxon>
        <taxon>Poales</taxon>
        <taxon>Cyperaceae</taxon>
        <taxon>Cyperoideae</taxon>
        <taxon>Rhynchosporeae</taxon>
        <taxon>Rhynchospora</taxon>
    </lineage>
</organism>
<comment type="function">
    <text evidence="1 10">Aux/IAA proteins are short-lived transcriptional factors that function as repressors of early auxin response genes at low auxin concentrations.</text>
</comment>
<evidence type="ECO:0000256" key="11">
    <source>
        <dbReference type="SAM" id="MobiDB-lite"/>
    </source>
</evidence>
<dbReference type="GO" id="GO:0005634">
    <property type="term" value="C:nucleus"/>
    <property type="evidence" value="ECO:0007669"/>
    <property type="project" value="UniProtKB-SubCell"/>
</dbReference>
<comment type="similarity">
    <text evidence="3 10">Belongs to the Aux/IAA family.</text>
</comment>
<feature type="region of interest" description="Disordered" evidence="11">
    <location>
        <begin position="160"/>
        <end position="191"/>
    </location>
</feature>
<proteinExistence type="inferred from homology"/>
<evidence type="ECO:0000256" key="2">
    <source>
        <dbReference type="ARBA" id="ARBA00004123"/>
    </source>
</evidence>
<evidence type="ECO:0000256" key="6">
    <source>
        <dbReference type="ARBA" id="ARBA00023015"/>
    </source>
</evidence>
<gene>
    <name evidence="13" type="ORF">LUZ61_018557</name>
</gene>
<feature type="compositionally biased region" description="Polar residues" evidence="11">
    <location>
        <begin position="122"/>
        <end position="141"/>
    </location>
</feature>
<evidence type="ECO:0000256" key="8">
    <source>
        <dbReference type="ARBA" id="ARBA00023242"/>
    </source>
</evidence>
<keyword evidence="6 10" id="KW-0805">Transcription regulation</keyword>
<accession>A0AAD5Z9I9</accession>
<comment type="subunit">
    <text evidence="4 10">Homodimers and heterodimers.</text>
</comment>
<evidence type="ECO:0000256" key="3">
    <source>
        <dbReference type="ARBA" id="ARBA00006728"/>
    </source>
</evidence>
<evidence type="ECO:0000313" key="14">
    <source>
        <dbReference type="Proteomes" id="UP001210211"/>
    </source>
</evidence>
<dbReference type="GO" id="GO:0009734">
    <property type="term" value="P:auxin-activated signaling pathway"/>
    <property type="evidence" value="ECO:0007669"/>
    <property type="project" value="UniProtKB-UniRule"/>
</dbReference>
<dbReference type="Proteomes" id="UP001210211">
    <property type="component" value="Unassembled WGS sequence"/>
</dbReference>
<keyword evidence="14" id="KW-1185">Reference proteome</keyword>
<feature type="domain" description="PB1" evidence="12">
    <location>
        <begin position="199"/>
        <end position="293"/>
    </location>
</feature>
<evidence type="ECO:0000259" key="12">
    <source>
        <dbReference type="PROSITE" id="PS51745"/>
    </source>
</evidence>
<feature type="compositionally biased region" description="Low complexity" evidence="11">
    <location>
        <begin position="87"/>
        <end position="110"/>
    </location>
</feature>
<keyword evidence="8 10" id="KW-0539">Nucleus</keyword>
<feature type="region of interest" description="Disordered" evidence="11">
    <location>
        <begin position="86"/>
        <end position="142"/>
    </location>
</feature>